<sequence>MNHDQILDDILRREGGFVDDPDDPGGPTNLGITLKTLSDWRQAPATIDDLQALSRDEAKQIYAARYIKDPGLDRLPPAVQPILIDAAIHMGPSEAIRLLQRVLNAVSGPAIAEDGLMGPLSRTRAQSEYERLGPAFLASLLEERRRFYFRLTARRPVLAKFLRGWLNRLADFNVEKSLLNSRERGLA</sequence>
<name>A0A5A7N462_9PROT</name>
<dbReference type="RefSeq" id="WP_042084428.1">
    <property type="nucleotide sequence ID" value="NZ_BKCN01000002.1"/>
</dbReference>
<evidence type="ECO:0000313" key="3">
    <source>
        <dbReference type="EMBL" id="GER03063.1"/>
    </source>
</evidence>
<dbReference type="EMBL" id="BKCN01000002">
    <property type="protein sequence ID" value="GER03063.1"/>
    <property type="molecule type" value="Genomic_DNA"/>
</dbReference>
<dbReference type="Pfam" id="PF09374">
    <property type="entry name" value="PG_binding_3"/>
    <property type="match status" value="1"/>
</dbReference>
<accession>A0A5A7N462</accession>
<dbReference type="InterPro" id="IPR023346">
    <property type="entry name" value="Lysozyme-like_dom_sf"/>
</dbReference>
<dbReference type="AlphaFoldDB" id="A0A5A7N462"/>
<evidence type="ECO:0000313" key="4">
    <source>
        <dbReference type="Proteomes" id="UP000324996"/>
    </source>
</evidence>
<organism evidence="3 4">
    <name type="scientific">Iodidimonas nitroreducens</name>
    <dbReference type="NCBI Taxonomy" id="1236968"/>
    <lineage>
        <taxon>Bacteria</taxon>
        <taxon>Pseudomonadati</taxon>
        <taxon>Pseudomonadota</taxon>
        <taxon>Alphaproteobacteria</taxon>
        <taxon>Iodidimonadales</taxon>
        <taxon>Iodidimonadaceae</taxon>
        <taxon>Iodidimonas</taxon>
    </lineage>
</organism>
<dbReference type="Gene3D" id="1.20.141.10">
    <property type="entry name" value="Chitosanase, subunit A, domain 1"/>
    <property type="match status" value="1"/>
</dbReference>
<dbReference type="InterPro" id="IPR008565">
    <property type="entry name" value="TtsA-like_GH18_dom"/>
</dbReference>
<evidence type="ECO:0000259" key="1">
    <source>
        <dbReference type="Pfam" id="PF05838"/>
    </source>
</evidence>
<dbReference type="InterPro" id="IPR018537">
    <property type="entry name" value="Peptidoglycan-bd_3"/>
</dbReference>
<dbReference type="Proteomes" id="UP000324996">
    <property type="component" value="Unassembled WGS sequence"/>
</dbReference>
<dbReference type="CDD" id="cd13926">
    <property type="entry name" value="N-acetylmuramidase_GH108"/>
    <property type="match status" value="1"/>
</dbReference>
<feature type="domain" description="TtsA-like Glycoside hydrolase family 108" evidence="1">
    <location>
        <begin position="8"/>
        <end position="91"/>
    </location>
</feature>
<reference evidence="3 4" key="1">
    <citation type="submission" date="2019-09" db="EMBL/GenBank/DDBJ databases">
        <title>NBRP : Genome information of microbial organism related human and environment.</title>
        <authorList>
            <person name="Hattori M."/>
            <person name="Oshima K."/>
            <person name="Inaba H."/>
            <person name="Suda W."/>
            <person name="Sakamoto M."/>
            <person name="Iino T."/>
            <person name="Kitahara M."/>
            <person name="Oshida Y."/>
            <person name="Iida T."/>
            <person name="Kudo T."/>
            <person name="Itoh T."/>
            <person name="Ohkuma M."/>
        </authorList>
    </citation>
    <scope>NUCLEOTIDE SEQUENCE [LARGE SCALE GENOMIC DNA]</scope>
    <source>
        <strain evidence="3 4">Q-1</strain>
    </source>
</reference>
<feature type="domain" description="Peptidoglycan binding" evidence="2">
    <location>
        <begin position="95"/>
        <end position="169"/>
    </location>
</feature>
<dbReference type="SUPFAM" id="SSF53955">
    <property type="entry name" value="Lysozyme-like"/>
    <property type="match status" value="1"/>
</dbReference>
<dbReference type="Pfam" id="PF05838">
    <property type="entry name" value="Glyco_hydro_108"/>
    <property type="match status" value="1"/>
</dbReference>
<gene>
    <name evidence="3" type="ORF">JCM17846_07450</name>
</gene>
<keyword evidence="4" id="KW-1185">Reference proteome</keyword>
<comment type="caution">
    <text evidence="3">The sequence shown here is derived from an EMBL/GenBank/DDBJ whole genome shotgun (WGS) entry which is preliminary data.</text>
</comment>
<evidence type="ECO:0000259" key="2">
    <source>
        <dbReference type="Pfam" id="PF09374"/>
    </source>
</evidence>
<proteinExistence type="predicted"/>
<protein>
    <submittedName>
        <fullName evidence="3">Uncharacterized protein</fullName>
    </submittedName>
</protein>